<protein>
    <submittedName>
        <fullName evidence="1">Uncharacterized protein</fullName>
    </submittedName>
</protein>
<evidence type="ECO:0000313" key="1">
    <source>
        <dbReference type="EMBL" id="CAG9931506.1"/>
    </source>
</evidence>
<dbReference type="RefSeq" id="WP_275584237.1">
    <property type="nucleotide sequence ID" value="NZ_OU912926.1"/>
</dbReference>
<dbReference type="EMBL" id="OU912926">
    <property type="protein sequence ID" value="CAG9931506.1"/>
    <property type="molecule type" value="Genomic_DNA"/>
</dbReference>
<evidence type="ECO:0000313" key="2">
    <source>
        <dbReference type="Proteomes" id="UP000839052"/>
    </source>
</evidence>
<keyword evidence="2" id="KW-1185">Reference proteome</keyword>
<reference evidence="1 2" key="1">
    <citation type="submission" date="2021-10" db="EMBL/GenBank/DDBJ databases">
        <authorList>
            <person name="Koch H."/>
        </authorList>
    </citation>
    <scope>NUCLEOTIDE SEQUENCE [LARGE SCALE GENOMIC DNA]</scope>
    <source>
        <strain evidence="1">6680</strain>
    </source>
</reference>
<gene>
    <name evidence="1" type="ORF">NTG6680_0253</name>
</gene>
<sequence>MITLDNERERVAALTVDFFQASGGAVQSVAPPIHDQDMESSKKQ</sequence>
<accession>A0ABN8AIP8</accession>
<dbReference type="Proteomes" id="UP000839052">
    <property type="component" value="Chromosome"/>
</dbReference>
<organism evidence="1 2">
    <name type="scientific">Candidatus Nitrotoga arctica</name>
    <dbReference type="NCBI Taxonomy" id="453162"/>
    <lineage>
        <taxon>Bacteria</taxon>
        <taxon>Pseudomonadati</taxon>
        <taxon>Pseudomonadota</taxon>
        <taxon>Betaproteobacteria</taxon>
        <taxon>Nitrosomonadales</taxon>
        <taxon>Gallionellaceae</taxon>
        <taxon>Candidatus Nitrotoga</taxon>
    </lineage>
</organism>
<name>A0ABN8AIP8_9PROT</name>
<proteinExistence type="predicted"/>